<dbReference type="GO" id="GO:0020037">
    <property type="term" value="F:heme binding"/>
    <property type="evidence" value="ECO:0007669"/>
    <property type="project" value="InterPro"/>
</dbReference>
<comment type="cofactor">
    <cofactor evidence="1 8">
        <name>heme</name>
        <dbReference type="ChEBI" id="CHEBI:30413"/>
    </cofactor>
</comment>
<dbReference type="InterPro" id="IPR036396">
    <property type="entry name" value="Cyt_P450_sf"/>
</dbReference>
<dbReference type="PRINTS" id="PR00465">
    <property type="entry name" value="EP450IV"/>
</dbReference>
<evidence type="ECO:0000313" key="11">
    <source>
        <dbReference type="EMBL" id="KAJ4387136.1"/>
    </source>
</evidence>
<evidence type="ECO:0000256" key="4">
    <source>
        <dbReference type="ARBA" id="ARBA00022723"/>
    </source>
</evidence>
<keyword evidence="10" id="KW-1133">Transmembrane helix</keyword>
<protein>
    <recommendedName>
        <fullName evidence="13">Cytochrome P450</fullName>
    </recommendedName>
</protein>
<dbReference type="GO" id="GO:0016705">
    <property type="term" value="F:oxidoreductase activity, acting on paired donors, with incorporation or reduction of molecular oxygen"/>
    <property type="evidence" value="ECO:0007669"/>
    <property type="project" value="InterPro"/>
</dbReference>
<organism evidence="11 12">
    <name type="scientific">Gnomoniopsis smithogilvyi</name>
    <dbReference type="NCBI Taxonomy" id="1191159"/>
    <lineage>
        <taxon>Eukaryota</taxon>
        <taxon>Fungi</taxon>
        <taxon>Dikarya</taxon>
        <taxon>Ascomycota</taxon>
        <taxon>Pezizomycotina</taxon>
        <taxon>Sordariomycetes</taxon>
        <taxon>Sordariomycetidae</taxon>
        <taxon>Diaporthales</taxon>
        <taxon>Gnomoniaceae</taxon>
        <taxon>Gnomoniopsis</taxon>
    </lineage>
</organism>
<dbReference type="Proteomes" id="UP001140453">
    <property type="component" value="Unassembled WGS sequence"/>
</dbReference>
<evidence type="ECO:0000313" key="12">
    <source>
        <dbReference type="Proteomes" id="UP001140453"/>
    </source>
</evidence>
<feature type="binding site" description="axial binding residue" evidence="8">
    <location>
        <position position="472"/>
    </location>
    <ligand>
        <name>heme</name>
        <dbReference type="ChEBI" id="CHEBI:30413"/>
    </ligand>
    <ligandPart>
        <name>Fe</name>
        <dbReference type="ChEBI" id="CHEBI:18248"/>
    </ligandPart>
</feature>
<dbReference type="InterPro" id="IPR017972">
    <property type="entry name" value="Cyt_P450_CS"/>
</dbReference>
<dbReference type="InterPro" id="IPR002403">
    <property type="entry name" value="Cyt_P450_E_grp-IV"/>
</dbReference>
<keyword evidence="4 8" id="KW-0479">Metal-binding</keyword>
<keyword evidence="7 9" id="KW-0503">Monooxygenase</keyword>
<evidence type="ECO:0000256" key="6">
    <source>
        <dbReference type="ARBA" id="ARBA00023004"/>
    </source>
</evidence>
<evidence type="ECO:0000256" key="3">
    <source>
        <dbReference type="ARBA" id="ARBA00022617"/>
    </source>
</evidence>
<keyword evidence="12" id="KW-1185">Reference proteome</keyword>
<evidence type="ECO:0000256" key="9">
    <source>
        <dbReference type="RuleBase" id="RU000461"/>
    </source>
</evidence>
<comment type="similarity">
    <text evidence="2 9">Belongs to the cytochrome P450 family.</text>
</comment>
<dbReference type="AlphaFoldDB" id="A0A9W9CT82"/>
<dbReference type="Pfam" id="PF00067">
    <property type="entry name" value="p450"/>
    <property type="match status" value="1"/>
</dbReference>
<dbReference type="InterPro" id="IPR001128">
    <property type="entry name" value="Cyt_P450"/>
</dbReference>
<evidence type="ECO:0000256" key="7">
    <source>
        <dbReference type="ARBA" id="ARBA00023033"/>
    </source>
</evidence>
<evidence type="ECO:0000256" key="2">
    <source>
        <dbReference type="ARBA" id="ARBA00010617"/>
    </source>
</evidence>
<reference evidence="11" key="1">
    <citation type="submission" date="2022-10" db="EMBL/GenBank/DDBJ databases">
        <title>Tapping the CABI collections for fungal endophytes: first genome assemblies for Collariella, Neodidymelliopsis, Ascochyta clinopodiicola, Didymella pomorum, Didymosphaeria variabile, Neocosmospora piperis and Neocucurbitaria cava.</title>
        <authorList>
            <person name="Hill R."/>
        </authorList>
    </citation>
    <scope>NUCLEOTIDE SEQUENCE</scope>
    <source>
        <strain evidence="11">IMI 355082</strain>
    </source>
</reference>
<dbReference type="CDD" id="cd11041">
    <property type="entry name" value="CYP503A1-like"/>
    <property type="match status" value="1"/>
</dbReference>
<evidence type="ECO:0000256" key="10">
    <source>
        <dbReference type="SAM" id="Phobius"/>
    </source>
</evidence>
<dbReference type="PANTHER" id="PTHR46206:SF1">
    <property type="entry name" value="P450, PUTATIVE (EUROFUNG)-RELATED"/>
    <property type="match status" value="1"/>
</dbReference>
<evidence type="ECO:0008006" key="13">
    <source>
        <dbReference type="Google" id="ProtNLM"/>
    </source>
</evidence>
<evidence type="ECO:0000256" key="5">
    <source>
        <dbReference type="ARBA" id="ARBA00023002"/>
    </source>
</evidence>
<dbReference type="GO" id="GO:0005506">
    <property type="term" value="F:iron ion binding"/>
    <property type="evidence" value="ECO:0007669"/>
    <property type="project" value="InterPro"/>
</dbReference>
<evidence type="ECO:0000256" key="8">
    <source>
        <dbReference type="PIRSR" id="PIRSR602403-1"/>
    </source>
</evidence>
<dbReference type="EMBL" id="JAPEVB010000005">
    <property type="protein sequence ID" value="KAJ4387136.1"/>
    <property type="molecule type" value="Genomic_DNA"/>
</dbReference>
<dbReference type="SUPFAM" id="SSF48264">
    <property type="entry name" value="Cytochrome P450"/>
    <property type="match status" value="1"/>
</dbReference>
<evidence type="ECO:0000256" key="1">
    <source>
        <dbReference type="ARBA" id="ARBA00001971"/>
    </source>
</evidence>
<dbReference type="GO" id="GO:0004497">
    <property type="term" value="F:monooxygenase activity"/>
    <property type="evidence" value="ECO:0007669"/>
    <property type="project" value="UniProtKB-KW"/>
</dbReference>
<comment type="caution">
    <text evidence="11">The sequence shown here is derived from an EMBL/GenBank/DDBJ whole genome shotgun (WGS) entry which is preliminary data.</text>
</comment>
<proteinExistence type="inferred from homology"/>
<name>A0A9W9CT82_9PEZI</name>
<dbReference type="PANTHER" id="PTHR46206">
    <property type="entry name" value="CYTOCHROME P450"/>
    <property type="match status" value="1"/>
</dbReference>
<gene>
    <name evidence="11" type="ORF">N0V93_007725</name>
</gene>
<dbReference type="OrthoDB" id="1844152at2759"/>
<keyword evidence="10" id="KW-0812">Transmembrane</keyword>
<keyword evidence="5 9" id="KW-0560">Oxidoreductase</keyword>
<keyword evidence="6 8" id="KW-0408">Iron</keyword>
<accession>A0A9W9CT82</accession>
<dbReference type="PROSITE" id="PS00086">
    <property type="entry name" value="CYTOCHROME_P450"/>
    <property type="match status" value="1"/>
</dbReference>
<sequence length="530" mass="58967">MGFAEYLLPQLGNPLFVVLVIVLLILGLYNLNTLISVPYPKSVPLLREPVGATRFSLKTRIAYYTDCPSLFREAYENYSTKGKAVLIPGLGARTEIILPTSSMRWALSQPDEIFSVGHAFAEIDGAFYSLGTEAPIVDGWQGMLVKTQMGKVLETLCQAMNEELGVAFEACFGTDTEKWQRIDLLAVARRVVAQAASRFTVGLPLCRDLGYLDACLRVTDLLVVNAGVAGGAPSVLKPVLGRLSGFPARLGIRKIKKYLAPLYKERMEMLNTSGWDEPQDHFQMMLRYAQKERPHELQDLDLLTKRVVAANFGSMHQTAIGVTNMLLNILGSDDEFNTISTLRNEVSEVLGHDRSQGWTKAKVAKLVKADSVSRETLRLNSFGGRALFRKVLVDGVVTDQGVALPKGSLFSFLSYPAHMDEASYEESTKYDPWRFSRVRGAVLEEGESKGATLGFVTTGPDYLPFSHGRHACPGRFLVDFELKMIISYVLMNYDLKFPDEYRGKRPENQWVTEALFPPAGVEILVKRRMG</sequence>
<feature type="transmembrane region" description="Helical" evidence="10">
    <location>
        <begin position="12"/>
        <end position="31"/>
    </location>
</feature>
<keyword evidence="10" id="KW-0472">Membrane</keyword>
<keyword evidence="3 8" id="KW-0349">Heme</keyword>
<dbReference type="Gene3D" id="1.10.630.10">
    <property type="entry name" value="Cytochrome P450"/>
    <property type="match status" value="1"/>
</dbReference>